<comment type="caution">
    <text evidence="2">The sequence shown here is derived from an EMBL/GenBank/DDBJ whole genome shotgun (WGS) entry which is preliminary data.</text>
</comment>
<keyword evidence="3" id="KW-1185">Reference proteome</keyword>
<gene>
    <name evidence="2" type="ORF">FJTKL_03181</name>
</gene>
<feature type="region of interest" description="Disordered" evidence="1">
    <location>
        <begin position="36"/>
        <end position="99"/>
    </location>
</feature>
<accession>A0ABR4DVX2</accession>
<organism evidence="2 3">
    <name type="scientific">Diaporthe vaccinii</name>
    <dbReference type="NCBI Taxonomy" id="105482"/>
    <lineage>
        <taxon>Eukaryota</taxon>
        <taxon>Fungi</taxon>
        <taxon>Dikarya</taxon>
        <taxon>Ascomycota</taxon>
        <taxon>Pezizomycotina</taxon>
        <taxon>Sordariomycetes</taxon>
        <taxon>Sordariomycetidae</taxon>
        <taxon>Diaporthales</taxon>
        <taxon>Diaporthaceae</taxon>
        <taxon>Diaporthe</taxon>
        <taxon>Diaporthe eres species complex</taxon>
    </lineage>
</organism>
<proteinExistence type="predicted"/>
<evidence type="ECO:0000256" key="1">
    <source>
        <dbReference type="SAM" id="MobiDB-lite"/>
    </source>
</evidence>
<dbReference type="Proteomes" id="UP001600888">
    <property type="component" value="Unassembled WGS sequence"/>
</dbReference>
<reference evidence="2 3" key="1">
    <citation type="submission" date="2024-03" db="EMBL/GenBank/DDBJ databases">
        <title>A high-quality draft genome sequence of Diaporthe vaccinii, a causative agent of upright dieback and viscid rot disease in cranberry plants.</title>
        <authorList>
            <person name="Sarrasin M."/>
            <person name="Lang B.F."/>
            <person name="Burger G."/>
        </authorList>
    </citation>
    <scope>NUCLEOTIDE SEQUENCE [LARGE SCALE GENOMIC DNA]</scope>
    <source>
        <strain evidence="2 3">IS7</strain>
    </source>
</reference>
<sequence>MPAYISHLLDEGISEHESRSLGVETLFTDTALSTISPFTGRVSPAESKDDGGISSPETIQPSGRAASAVTSSRAPDSSQGTQRTHTAPKESRSASEGPQTHLAVFNLHLGPRSYRLRPPVAERPHSIFAPLPEIEGPHAYLLMLPATELPLRYVYLIPVTEAHRSRVVLQPVIERPLSSNVKVRLERQDIHTGETQRVETVVERYNIDTGETPGVGTIRLGLRYT</sequence>
<evidence type="ECO:0000313" key="3">
    <source>
        <dbReference type="Proteomes" id="UP001600888"/>
    </source>
</evidence>
<name>A0ABR4DVX2_9PEZI</name>
<protein>
    <submittedName>
        <fullName evidence="2">Uncharacterized protein</fullName>
    </submittedName>
</protein>
<feature type="compositionally biased region" description="Polar residues" evidence="1">
    <location>
        <begin position="68"/>
        <end position="85"/>
    </location>
</feature>
<evidence type="ECO:0000313" key="2">
    <source>
        <dbReference type="EMBL" id="KAL2274516.1"/>
    </source>
</evidence>
<dbReference type="EMBL" id="JBAWTH010000155">
    <property type="protein sequence ID" value="KAL2274516.1"/>
    <property type="molecule type" value="Genomic_DNA"/>
</dbReference>